<dbReference type="Proteomes" id="UP000719412">
    <property type="component" value="Unassembled WGS sequence"/>
</dbReference>
<accession>A0A8J6LI58</accession>
<keyword evidence="13 24" id="KW-0521">NADP</keyword>
<feature type="binding site" evidence="21">
    <location>
        <position position="1274"/>
    </location>
    <ligand>
        <name>Na(+)</name>
        <dbReference type="ChEBI" id="CHEBI:29101"/>
        <label>1</label>
    </ligand>
</feature>
<dbReference type="NCBIfam" id="TIGR00871">
    <property type="entry name" value="zwf"/>
    <property type="match status" value="1"/>
</dbReference>
<feature type="binding site" evidence="21">
    <location>
        <position position="1020"/>
    </location>
    <ligand>
        <name>Na(+)</name>
        <dbReference type="ChEBI" id="CHEBI:29101"/>
        <label>1</label>
    </ligand>
</feature>
<feature type="transmembrane region" description="Helical" evidence="26">
    <location>
        <begin position="432"/>
        <end position="455"/>
    </location>
</feature>
<dbReference type="FunFam" id="3.40.50.720:FF:000111">
    <property type="entry name" value="Glucose-6-phosphate 1-dehydrogenase"/>
    <property type="match status" value="1"/>
</dbReference>
<comment type="similarity">
    <text evidence="5 23">Belongs to the sodium:neurotransmitter symporter (SNF) (TC 2.A.22) family.</text>
</comment>
<feature type="transmembrane region" description="Helical" evidence="26">
    <location>
        <begin position="1679"/>
        <end position="1698"/>
    </location>
</feature>
<evidence type="ECO:0000256" key="15">
    <source>
        <dbReference type="ARBA" id="ARBA00023002"/>
    </source>
</evidence>
<evidence type="ECO:0000256" key="12">
    <source>
        <dbReference type="ARBA" id="ARBA00022847"/>
    </source>
</evidence>
<keyword evidence="9" id="KW-0963">Cytoplasm</keyword>
<feature type="transmembrane region" description="Helical" evidence="26">
    <location>
        <begin position="1493"/>
        <end position="1514"/>
    </location>
</feature>
<dbReference type="PROSITE" id="PS00069">
    <property type="entry name" value="G6P_DEHYDROGENASE"/>
    <property type="match status" value="1"/>
</dbReference>
<dbReference type="GO" id="GO:0043005">
    <property type="term" value="C:neuron projection"/>
    <property type="evidence" value="ECO:0007669"/>
    <property type="project" value="TreeGrafter"/>
</dbReference>
<evidence type="ECO:0000256" key="14">
    <source>
        <dbReference type="ARBA" id="ARBA00022989"/>
    </source>
</evidence>
<evidence type="ECO:0000256" key="20">
    <source>
        <dbReference type="ARBA" id="ARBA00047696"/>
    </source>
</evidence>
<feature type="binding site" evidence="21">
    <location>
        <position position="1391"/>
    </location>
    <ligand>
        <name>Na(+)</name>
        <dbReference type="ChEBI" id="CHEBI:29101"/>
        <label>1</label>
    </ligand>
</feature>
<evidence type="ECO:0000256" key="11">
    <source>
        <dbReference type="ARBA" id="ARBA00022692"/>
    </source>
</evidence>
<dbReference type="GO" id="GO:0005332">
    <property type="term" value="F:gamma-aminobutyric acid:sodium:chloride symporter activity"/>
    <property type="evidence" value="ECO:0007669"/>
    <property type="project" value="TreeGrafter"/>
</dbReference>
<proteinExistence type="inferred from homology"/>
<feature type="binding site" evidence="21">
    <location>
        <position position="1390"/>
    </location>
    <ligand>
        <name>Na(+)</name>
        <dbReference type="ChEBI" id="CHEBI:29101"/>
        <label>1</label>
    </ligand>
</feature>
<comment type="subcellular location">
    <subcellularLocation>
        <location evidence="3">Cell membrane</location>
        <topology evidence="3">Multi-pass membrane protein</topology>
    </subcellularLocation>
    <subcellularLocation>
        <location evidence="2">Cytoplasm</location>
        <location evidence="2">Cytosol</location>
    </subcellularLocation>
</comment>
<keyword evidence="16" id="KW-0297">G-protein coupled receptor</keyword>
<keyword evidence="15 24" id="KW-0560">Oxidoreductase</keyword>
<evidence type="ECO:0000256" key="23">
    <source>
        <dbReference type="RuleBase" id="RU003732"/>
    </source>
</evidence>
<feature type="transmembrane region" description="Helical" evidence="26">
    <location>
        <begin position="1037"/>
        <end position="1058"/>
    </location>
</feature>
<evidence type="ECO:0000313" key="29">
    <source>
        <dbReference type="Proteomes" id="UP000719412"/>
    </source>
</evidence>
<feature type="transmembrane region" description="Helical" evidence="26">
    <location>
        <begin position="1374"/>
        <end position="1396"/>
    </location>
</feature>
<organism evidence="28 29">
    <name type="scientific">Tenebrio molitor</name>
    <name type="common">Yellow mealworm beetle</name>
    <dbReference type="NCBI Taxonomy" id="7067"/>
    <lineage>
        <taxon>Eukaryota</taxon>
        <taxon>Metazoa</taxon>
        <taxon>Ecdysozoa</taxon>
        <taxon>Arthropoda</taxon>
        <taxon>Hexapoda</taxon>
        <taxon>Insecta</taxon>
        <taxon>Pterygota</taxon>
        <taxon>Neoptera</taxon>
        <taxon>Endopterygota</taxon>
        <taxon>Coleoptera</taxon>
        <taxon>Polyphaga</taxon>
        <taxon>Cucujiformia</taxon>
        <taxon>Tenebrionidae</taxon>
        <taxon>Tenebrio</taxon>
    </lineage>
</organism>
<protein>
    <recommendedName>
        <fullName evidence="23 24">Multifunctional fusion protein</fullName>
    </recommendedName>
    <domain>
        <recommendedName>
            <fullName evidence="24">Glucose-6-phosphate 1-dehydrogenase</fullName>
            <ecNumber evidence="24">1.1.1.49</ecNumber>
        </recommendedName>
    </domain>
    <domain>
        <recommendedName>
            <fullName evidence="23">Transporter</fullName>
        </recommendedName>
    </domain>
</protein>
<keyword evidence="7 23" id="KW-0813">Transport</keyword>
<evidence type="ECO:0000256" key="26">
    <source>
        <dbReference type="SAM" id="Phobius"/>
    </source>
</evidence>
<dbReference type="GO" id="GO:0004345">
    <property type="term" value="F:glucose-6-phosphate dehydrogenase activity"/>
    <property type="evidence" value="ECO:0007669"/>
    <property type="project" value="UniProtKB-EC"/>
</dbReference>
<evidence type="ECO:0000256" key="1">
    <source>
        <dbReference type="ARBA" id="ARBA00002914"/>
    </source>
</evidence>
<evidence type="ECO:0000256" key="4">
    <source>
        <dbReference type="ARBA" id="ARBA00004937"/>
    </source>
</evidence>
<dbReference type="GO" id="GO:0004930">
    <property type="term" value="F:G protein-coupled receptor activity"/>
    <property type="evidence" value="ECO:0007669"/>
    <property type="project" value="UniProtKB-KW"/>
</dbReference>
<dbReference type="Pfam" id="PF02781">
    <property type="entry name" value="G6PD_C"/>
    <property type="match status" value="1"/>
</dbReference>
<dbReference type="SUPFAM" id="SSF161070">
    <property type="entry name" value="SNF-like"/>
    <property type="match status" value="1"/>
</dbReference>
<dbReference type="Gene3D" id="3.40.50.720">
    <property type="entry name" value="NAD(P)-binding Rossmann-like Domain"/>
    <property type="match status" value="1"/>
</dbReference>
<feature type="transmembrane region" description="Helical" evidence="26">
    <location>
        <begin position="1579"/>
        <end position="1601"/>
    </location>
</feature>
<dbReference type="InterPro" id="IPR001282">
    <property type="entry name" value="G6P_DH"/>
</dbReference>
<reference evidence="28" key="2">
    <citation type="submission" date="2021-08" db="EMBL/GenBank/DDBJ databases">
        <authorList>
            <person name="Eriksson T."/>
        </authorList>
    </citation>
    <scope>NUCLEOTIDE SEQUENCE</scope>
    <source>
        <strain evidence="28">Stoneville</strain>
        <tissue evidence="28">Whole head</tissue>
    </source>
</reference>
<comment type="catalytic activity">
    <reaction evidence="20">
        <text>D-glucose 6-phosphate + NADP(+) = 6-phospho-D-glucono-1,5-lactone + NADPH + H(+)</text>
        <dbReference type="Rhea" id="RHEA:15841"/>
        <dbReference type="ChEBI" id="CHEBI:15378"/>
        <dbReference type="ChEBI" id="CHEBI:57783"/>
        <dbReference type="ChEBI" id="CHEBI:57955"/>
        <dbReference type="ChEBI" id="CHEBI:58349"/>
        <dbReference type="ChEBI" id="CHEBI:61548"/>
        <dbReference type="EC" id="1.1.1.49"/>
    </reaction>
    <physiologicalReaction direction="left-to-right" evidence="20">
        <dbReference type="Rhea" id="RHEA:15842"/>
    </physiologicalReaction>
</comment>
<keyword evidence="11 23" id="KW-0812">Transmembrane</keyword>
<keyword evidence="29" id="KW-1185">Reference proteome</keyword>
<dbReference type="UniPathway" id="UPA00115">
    <property type="reaction ID" value="UER00408"/>
</dbReference>
<reference evidence="28" key="1">
    <citation type="journal article" date="2020" name="J Insects Food Feed">
        <title>The yellow mealworm (Tenebrio molitor) genome: a resource for the emerging insects as food and feed industry.</title>
        <authorList>
            <person name="Eriksson T."/>
            <person name="Andere A."/>
            <person name="Kelstrup H."/>
            <person name="Emery V."/>
            <person name="Picard C."/>
        </authorList>
    </citation>
    <scope>NUCLEOTIDE SEQUENCE</scope>
    <source>
        <strain evidence="28">Stoneville</strain>
        <tissue evidence="28">Whole head</tissue>
    </source>
</reference>
<feature type="transmembrane region" description="Helical" evidence="26">
    <location>
        <begin position="609"/>
        <end position="630"/>
    </location>
</feature>
<evidence type="ECO:0000256" key="16">
    <source>
        <dbReference type="ARBA" id="ARBA00023040"/>
    </source>
</evidence>
<dbReference type="Gene3D" id="3.30.360.10">
    <property type="entry name" value="Dihydrodipicolinate Reductase, domain 2"/>
    <property type="match status" value="1"/>
</dbReference>
<feature type="transmembrane region" description="Helical" evidence="26">
    <location>
        <begin position="1263"/>
        <end position="1287"/>
    </location>
</feature>
<gene>
    <name evidence="28" type="ORF">GEV33_008301</name>
</gene>
<feature type="transmembrane region" description="Helical" evidence="26">
    <location>
        <begin position="103"/>
        <end position="125"/>
    </location>
</feature>
<dbReference type="InterPro" id="IPR022675">
    <property type="entry name" value="G6P_DH_C"/>
</dbReference>
<dbReference type="PRINTS" id="PR00176">
    <property type="entry name" value="NANEUSMPORT"/>
</dbReference>
<dbReference type="CDD" id="cd11496">
    <property type="entry name" value="SLC6sbd-TauT-like"/>
    <property type="match status" value="1"/>
</dbReference>
<evidence type="ECO:0000256" key="9">
    <source>
        <dbReference type="ARBA" id="ARBA00022490"/>
    </source>
</evidence>
<dbReference type="GO" id="GO:0006098">
    <property type="term" value="P:pentose-phosphate shunt"/>
    <property type="evidence" value="ECO:0007669"/>
    <property type="project" value="UniProtKB-UniPathway"/>
</dbReference>
<feature type="transmembrane region" description="Helical" evidence="26">
    <location>
        <begin position="549"/>
        <end position="568"/>
    </location>
</feature>
<feature type="transmembrane region" description="Helical" evidence="26">
    <location>
        <begin position="1448"/>
        <end position="1472"/>
    </location>
</feature>
<keyword evidence="18" id="KW-0807">Transducer</keyword>
<feature type="transmembrane region" description="Helical" evidence="26">
    <location>
        <begin position="881"/>
        <end position="900"/>
    </location>
</feature>
<feature type="transmembrane region" description="Helical" evidence="26">
    <location>
        <begin position="218"/>
        <end position="243"/>
    </location>
</feature>
<feature type="transmembrane region" description="Helical" evidence="26">
    <location>
        <begin position="1299"/>
        <end position="1325"/>
    </location>
</feature>
<feature type="domain" description="G-protein coupled receptors family 3 profile" evidence="27">
    <location>
        <begin position="65"/>
        <end position="323"/>
    </location>
</feature>
<comment type="function">
    <text evidence="24">Catalyzes the rate-limiting step of the oxidative pentose-phosphate pathway, which represents a route for the dissimilation of carbohydrates besides glycolysis.</text>
</comment>
<dbReference type="Pfam" id="PF03694">
    <property type="entry name" value="Erg28"/>
    <property type="match status" value="1"/>
</dbReference>
<keyword evidence="14 26" id="KW-1133">Transmembrane helix</keyword>
<feature type="transmembrane region" description="Helical" evidence="26">
    <location>
        <begin position="1526"/>
        <end position="1554"/>
    </location>
</feature>
<dbReference type="Pfam" id="PF00479">
    <property type="entry name" value="G6PD_N"/>
    <property type="match status" value="1"/>
</dbReference>
<keyword evidence="21" id="KW-0479">Metal-binding</keyword>
<dbReference type="HAMAP" id="MF_00966">
    <property type="entry name" value="G6PD"/>
    <property type="match status" value="1"/>
</dbReference>
<keyword evidence="16" id="KW-0675">Receptor</keyword>
<evidence type="ECO:0000256" key="5">
    <source>
        <dbReference type="ARBA" id="ARBA00006459"/>
    </source>
</evidence>
<evidence type="ECO:0000256" key="25">
    <source>
        <dbReference type="SAM" id="MobiDB-lite"/>
    </source>
</evidence>
<dbReference type="InterPro" id="IPR019796">
    <property type="entry name" value="G6P_DH_AS"/>
</dbReference>
<feature type="transmembrane region" description="Helical" evidence="26">
    <location>
        <begin position="70"/>
        <end position="91"/>
    </location>
</feature>
<feature type="transmembrane region" description="Helical" evidence="26">
    <location>
        <begin position="849"/>
        <end position="869"/>
    </location>
</feature>
<dbReference type="EC" id="1.1.1.49" evidence="24"/>
<comment type="pathway">
    <text evidence="4 24">Carbohydrate degradation; pentose phosphate pathway; D-ribulose 5-phosphate from D-glucose 6-phosphate (oxidative stage): step 1/3.</text>
</comment>
<evidence type="ECO:0000256" key="18">
    <source>
        <dbReference type="ARBA" id="ARBA00023224"/>
    </source>
</evidence>
<dbReference type="InterPro" id="IPR022674">
    <property type="entry name" value="G6P_DH_NAD-bd"/>
</dbReference>
<dbReference type="PANTHER" id="PTHR11616:SF265">
    <property type="entry name" value="TRANSPORTER"/>
    <property type="match status" value="1"/>
</dbReference>
<sequence length="2267" mass="258294">MSIRPHKELSSKFGDQCCWVCVSCREDAYVFNDSCKSCLPGYAPNKDKTECDKLQALVIEWLSPWALVPLVFSSFGILCTIFTTCVFIRYNRTPVIMASGRELCYVLLSGVLCCYSMSFVILAKPSVETCAVMRIGLGLCLSVCYSAIFTKTNRISRIFNRGVKSIKRPVYTSPISQVAIALGIVSIQLIGAIAWLVIERPDIREIYPYPLTAVLTCRVSTFSLIMSLVYNMILIILCTWYAFKTRKIPENFNEAKYIGFTMYSTCIVWLAFLPIYFGTNNDYKIQIVSMCMCLNISATVALGCLFTPKVYLVLFQPYKNVRQGNGNQGGNQERPAYSMRFAGPRSQTIQSMTSNSRSSPRLGQKHANGDPNALPSPSIEESSLTLIIFGGSTASVTEKTPNTTDPEGVTYLMDPDKEMENRTITKNFTTTLVVTLMRTSLLYIYLVMAIYYVILMEAEDLLSRFMAVVGKFTVVITVGTYVISEYFLPTAEIYLVITRLAIILFVLSSLQIVHLGICMWQTYISWSDIVDTLNKYWKKIRNFFEKKPTIFLVIFMSYTAMGLVLEAVDLGKIQTSEKSVIMAMYLDFVFLFIILVLTHKTKNYLTSMVLILTGNSFLLALVGTMMAQGFQITNPTTFLLFVFTVLFLYIGFEFKYQQKKTAKEEKLYLCTDRFFIVIHWLTVLLITSASFFTGVSQTDVDAWNMTQYCEEERFNQIVSPISRKWAVVTIVIVTLTIVCLMSIKMVIFGAMSKDLLEIMNFFLGLLLSWDVTYVLQSVISYPVPSFYKNDELKWLYCCGGCPKQKLTKQLVQLDMESRGSFPSFLICASSYTTVFLFLLSSYLDEGRRFAAKLLALLVPGLVCVVYGWLLWQNNENHLQDVIGGGIIGALLAAYIVQDVFRKDNKLNKFTDDFISVLMAREMELAHLNSTNNSNREARHGTNEYTINLYSRDDTSIQAMTILEDQRRDEAQDCLDNTLNLNRHEEIELQTLTGVPNSANKIQPQKYANVPERGTWGSLGNVWRFPYLCYKNGGGAFLVPYFITLILAGIPMFFMELALGQMMTIGGLGVFKIAPIFKGIGYAAAVMSCWMNIYYIVILAWAIFYFFMSLRSDVPWRTCNNFWNTKYCVNPYDRDSLTCWEQYNPNTTFSKICAINQHNISVTELTDPVKEFWERRALQISDGIEHIGSIRWELAGTLLFVWIVCYFCIWKGVKWTGKVVYFTALFPYVLLTILLIRGVTLPGAMEGIKFYVMPNVAKLKESEVWIDAVTQIFFSYGLGLGTLVALGSYNKFTNNVYKDALIVCCVNSSTSMFAGFVIFSVVGFMAHEQQKPVAEVAASGAKIPLSWIHLKDMILGPGLAFLAYPSAVLQLPGSPLWACLFFFMILLIGLDSQFCTMEGFVTAIIDEWPHPLRKRKEVFIAVVCALSYVVGLSCITEGGMYVFQILDSYAVSGFCLLFLIFFECIAISWAFGVNRFYDGIKEMIGYYPISWWKFCWTVTTPVICIGVFIFNIVQWTPVKYLNYEFPLWAHLFGWFTALTSMLCIPGYMVWIWLVTPGDRETTGFREQGINTIKMDRKMIYAFRGWIAFVAFMDLGTAVRSYIEKRSFLSKSFSETDFIDEEYTTSRILGVYSILKALALIHCTLYIHYKPVVSMGILSLVVTIVMYFTETLYFRAATLNFYVVFPCVLNCVTLGGLIYLPKRLRIWDPSLDCDDENVQLLKQAGAMKRRRHITSVVNLTTIGSQLKRMPFLKIDDEDGANSEMCLALYRKSLKSKEMDHGGTHFDGQHPHVFVTLGASGDLARKKIYPTLWWLYRDNLLPVNTVFYGYARSKTSIQEIKEKCKPYMKVKTSEEEKYEQFWRLNHYVAGGYDSRTDFEKLNQELCNFEKGPAANRLFYLALPPSVFEPVTVHIRNSCMAQKGWTRIIIEKPFGRDSATSQKLSDHLASLFTEQQIYRIDHYLGKEMVQNLMTLRFGNRIFNPTWNRDNIASIQISFKEPFGTQGRGGYFDEFGIIRDIMQNHLLQILTLVAMEKPASCHPDDIRNEKVKVLRCIKVIERKDVVLGQYVGNPEGEGDEKLGYLDDPTVPEGSVTPTYALAALHIHNERWDGVPFVLKCGKALNERKAEVRVQFKEVPGDIFDGKPKRNELVIRVQPGEALYVKMMVKTPGMAFDMEETELDLTYGHRYAANAYERLILDVFCGSQMHFVRSDELSEAWRIFTPLLHQIETDSIKPIPYLYGSRGPKEADEMLTNNNFTYTGSYKWAAPKK</sequence>
<evidence type="ECO:0000256" key="2">
    <source>
        <dbReference type="ARBA" id="ARBA00004514"/>
    </source>
</evidence>
<name>A0A8J6LI58_TENMO</name>
<feature type="transmembrane region" description="Helical" evidence="26">
    <location>
        <begin position="674"/>
        <end position="695"/>
    </location>
</feature>
<comment type="function">
    <text evidence="1">Cytosolic glucose-6-phosphate dehydrogenase that catalyzes the first and rate-limiting step of the oxidative branch within the pentose phosphate pathway/shunt, an alternative route to glycolysis for the dissimilation of carbohydrates and a major source of reducing power and metabolic intermediates for fatty acid and nucleic acid biosynthetic processes.</text>
</comment>
<evidence type="ECO:0000256" key="24">
    <source>
        <dbReference type="RuleBase" id="RU362120"/>
    </source>
</evidence>
<keyword evidence="19 24" id="KW-0119">Carbohydrate metabolism</keyword>
<dbReference type="PROSITE" id="PS00610">
    <property type="entry name" value="NA_NEUROTRAN_SYMP_1"/>
    <property type="match status" value="1"/>
</dbReference>
<keyword evidence="12 23" id="KW-0769">Symport</keyword>
<keyword evidence="8" id="KW-1003">Cell membrane</keyword>
<dbReference type="InterPro" id="IPR005352">
    <property type="entry name" value="Erg28"/>
</dbReference>
<feature type="transmembrane region" description="Helical" evidence="26">
    <location>
        <begin position="255"/>
        <end position="277"/>
    </location>
</feature>
<evidence type="ECO:0000256" key="6">
    <source>
        <dbReference type="ARBA" id="ARBA00009975"/>
    </source>
</evidence>
<evidence type="ECO:0000256" key="7">
    <source>
        <dbReference type="ARBA" id="ARBA00022448"/>
    </source>
</evidence>
<dbReference type="SUPFAM" id="SSF51735">
    <property type="entry name" value="NAD(P)-binding Rossmann-fold domains"/>
    <property type="match status" value="1"/>
</dbReference>
<feature type="transmembrane region" description="Helical" evidence="26">
    <location>
        <begin position="1417"/>
        <end position="1442"/>
    </location>
</feature>
<dbReference type="GO" id="GO:0005829">
    <property type="term" value="C:cytosol"/>
    <property type="evidence" value="ECO:0007669"/>
    <property type="project" value="UniProtKB-SubCell"/>
</dbReference>
<dbReference type="PANTHER" id="PTHR11616">
    <property type="entry name" value="SODIUM/CHLORIDE DEPENDENT TRANSPORTER"/>
    <property type="match status" value="1"/>
</dbReference>
<feature type="transmembrane region" description="Helical" evidence="26">
    <location>
        <begin position="759"/>
        <end position="779"/>
    </location>
</feature>
<dbReference type="PROSITE" id="PS50259">
    <property type="entry name" value="G_PROTEIN_RECEP_F3_4"/>
    <property type="match status" value="1"/>
</dbReference>
<dbReference type="GO" id="GO:0046872">
    <property type="term" value="F:metal ion binding"/>
    <property type="evidence" value="ECO:0007669"/>
    <property type="project" value="UniProtKB-KW"/>
</dbReference>
<feature type="transmembrane region" description="Helical" evidence="26">
    <location>
        <begin position="821"/>
        <end position="842"/>
    </location>
</feature>
<evidence type="ECO:0000256" key="8">
    <source>
        <dbReference type="ARBA" id="ARBA00022475"/>
    </source>
</evidence>
<dbReference type="EMBL" id="JABDTM020024239">
    <property type="protein sequence ID" value="KAH0814491.1"/>
    <property type="molecule type" value="Genomic_DNA"/>
</dbReference>
<keyword evidence="21" id="KW-0915">Sodium</keyword>
<evidence type="ECO:0000256" key="17">
    <source>
        <dbReference type="ARBA" id="ARBA00023136"/>
    </source>
</evidence>
<evidence type="ECO:0000256" key="19">
    <source>
        <dbReference type="ARBA" id="ARBA00023277"/>
    </source>
</evidence>
<dbReference type="SUPFAM" id="SSF55347">
    <property type="entry name" value="Glyceraldehyde-3-phosphate dehydrogenase-like, C-terminal domain"/>
    <property type="match status" value="1"/>
</dbReference>
<dbReference type="PROSITE" id="PS50267">
    <property type="entry name" value="NA_NEUROTRAN_SYMP_3"/>
    <property type="match status" value="1"/>
</dbReference>
<keyword evidence="22" id="KW-1015">Disulfide bond</keyword>
<feature type="transmembrane region" description="Helical" evidence="26">
    <location>
        <begin position="1193"/>
        <end position="1212"/>
    </location>
</feature>
<dbReference type="InterPro" id="IPR036938">
    <property type="entry name" value="PAP2/HPO_sf"/>
</dbReference>
<comment type="caution">
    <text evidence="28">The sequence shown here is derived from an EMBL/GenBank/DDBJ whole genome shotgun (WGS) entry which is preliminary data.</text>
</comment>
<feature type="binding site" evidence="21">
    <location>
        <position position="1306"/>
    </location>
    <ligand>
        <name>Na(+)</name>
        <dbReference type="ChEBI" id="CHEBI:29101"/>
        <label>1</label>
    </ligand>
</feature>
<keyword evidence="17 26" id="KW-0472">Membrane</keyword>
<dbReference type="GO" id="GO:0005886">
    <property type="term" value="C:plasma membrane"/>
    <property type="evidence" value="ECO:0007669"/>
    <property type="project" value="UniProtKB-SubCell"/>
</dbReference>
<feature type="transmembrane region" description="Helical" evidence="26">
    <location>
        <begin position="1650"/>
        <end position="1667"/>
    </location>
</feature>
<feature type="disulfide bond" evidence="22">
    <location>
        <begin position="1118"/>
        <end position="1127"/>
    </location>
</feature>
<dbReference type="InterPro" id="IPR036291">
    <property type="entry name" value="NAD(P)-bd_dom_sf"/>
</dbReference>
<dbReference type="InterPro" id="IPR038550">
    <property type="entry name" value="GPCR_3_9-Cys_sf"/>
</dbReference>
<dbReference type="FunFam" id="3.30.360.10:FF:000013">
    <property type="entry name" value="Glucose-6-phosphate 1-dehydrogenase"/>
    <property type="match status" value="1"/>
</dbReference>
<comment type="similarity">
    <text evidence="6 24">Belongs to the glucose-6-phosphate dehydrogenase family.</text>
</comment>
<dbReference type="GO" id="GO:0050661">
    <property type="term" value="F:NADP binding"/>
    <property type="evidence" value="ECO:0007669"/>
    <property type="project" value="InterPro"/>
</dbReference>
<feature type="transmembrane region" description="Helical" evidence="26">
    <location>
        <begin position="1218"/>
        <end position="1242"/>
    </location>
</feature>
<keyword evidence="10 24" id="KW-0313">Glucose metabolism</keyword>
<evidence type="ECO:0000256" key="22">
    <source>
        <dbReference type="PIRSR" id="PIRSR600175-2"/>
    </source>
</evidence>
<dbReference type="InterPro" id="IPR017979">
    <property type="entry name" value="GPCR_3_CS"/>
</dbReference>
<dbReference type="Pfam" id="PF00209">
    <property type="entry name" value="SNF"/>
    <property type="match status" value="1"/>
</dbReference>
<feature type="transmembrane region" description="Helical" evidence="26">
    <location>
        <begin position="580"/>
        <end position="597"/>
    </location>
</feature>
<feature type="transmembrane region" description="Helical" evidence="26">
    <location>
        <begin position="283"/>
        <end position="306"/>
    </location>
</feature>
<dbReference type="PROSITE" id="PS00981">
    <property type="entry name" value="G_PROTEIN_RECEP_F3_3"/>
    <property type="match status" value="1"/>
</dbReference>
<feature type="compositionally biased region" description="Polar residues" evidence="25">
    <location>
        <begin position="348"/>
        <end position="361"/>
    </location>
</feature>
<evidence type="ECO:0000256" key="3">
    <source>
        <dbReference type="ARBA" id="ARBA00004651"/>
    </source>
</evidence>
<evidence type="ECO:0000256" key="21">
    <source>
        <dbReference type="PIRSR" id="PIRSR600175-1"/>
    </source>
</evidence>
<dbReference type="InterPro" id="IPR000175">
    <property type="entry name" value="Na/ntran_symport"/>
</dbReference>
<feature type="transmembrane region" description="Helical" evidence="26">
    <location>
        <begin position="494"/>
        <end position="514"/>
    </location>
</feature>
<feature type="transmembrane region" description="Helical" evidence="26">
    <location>
        <begin position="461"/>
        <end position="482"/>
    </location>
</feature>
<feature type="transmembrane region" description="Helical" evidence="26">
    <location>
        <begin position="725"/>
        <end position="747"/>
    </location>
</feature>
<dbReference type="InterPro" id="IPR017978">
    <property type="entry name" value="GPCR_3_C"/>
</dbReference>
<dbReference type="Gene3D" id="2.10.50.30">
    <property type="entry name" value="GPCR, family 3, nine cysteines domain"/>
    <property type="match status" value="1"/>
</dbReference>
<feature type="region of interest" description="Disordered" evidence="25">
    <location>
        <begin position="348"/>
        <end position="376"/>
    </location>
</feature>
<evidence type="ECO:0000256" key="10">
    <source>
        <dbReference type="ARBA" id="ARBA00022526"/>
    </source>
</evidence>
<feature type="transmembrane region" description="Helical" evidence="26">
    <location>
        <begin position="636"/>
        <end position="654"/>
    </location>
</feature>
<feature type="transmembrane region" description="Helical" evidence="26">
    <location>
        <begin position="170"/>
        <end position="198"/>
    </location>
</feature>
<evidence type="ECO:0000259" key="27">
    <source>
        <dbReference type="PROSITE" id="PS50259"/>
    </source>
</evidence>
<dbReference type="InterPro" id="IPR037272">
    <property type="entry name" value="SNS_sf"/>
</dbReference>
<dbReference type="SUPFAM" id="SSF48317">
    <property type="entry name" value="Acid phosphatase/Vanadium-dependent haloperoxidase"/>
    <property type="match status" value="1"/>
</dbReference>
<evidence type="ECO:0000313" key="28">
    <source>
        <dbReference type="EMBL" id="KAH0814491.1"/>
    </source>
</evidence>
<evidence type="ECO:0000256" key="13">
    <source>
        <dbReference type="ARBA" id="ARBA00022857"/>
    </source>
</evidence>
<dbReference type="GO" id="GO:0006006">
    <property type="term" value="P:glucose metabolic process"/>
    <property type="evidence" value="ECO:0007669"/>
    <property type="project" value="UniProtKB-KW"/>
</dbReference>
<dbReference type="Pfam" id="PF00003">
    <property type="entry name" value="7tm_3"/>
    <property type="match status" value="1"/>
</dbReference>
<dbReference type="CDD" id="cd15934">
    <property type="entry name" value="7tmC_mGluRs_group2_3"/>
    <property type="match status" value="1"/>
</dbReference>
<feature type="transmembrane region" description="Helical" evidence="26">
    <location>
        <begin position="1078"/>
        <end position="1106"/>
    </location>
</feature>